<accession>G4NR19</accession>
<dbReference type="AlphaFoldDB" id="G4NR19"/>
<gene>
    <name evidence="1" type="ordered locus">GYO_0791</name>
</gene>
<dbReference type="Proteomes" id="UP000002651">
    <property type="component" value="Chromosome"/>
</dbReference>
<dbReference type="STRING" id="1052585.GYO_0791"/>
<evidence type="ECO:0000313" key="1">
    <source>
        <dbReference type="EMBL" id="AEP85488.1"/>
    </source>
</evidence>
<keyword evidence="2" id="KW-1185">Reference proteome</keyword>
<organism evidence="1 2">
    <name type="scientific">Bacillus spizizenii (strain DSM 15029 / JCM 12233 / NBRC 101239 / NRRL B-23049 / TU-B-10)</name>
    <name type="common">Bacillus subtilis subsp. spizizenii</name>
    <dbReference type="NCBI Taxonomy" id="1052585"/>
    <lineage>
        <taxon>Bacteria</taxon>
        <taxon>Bacillati</taxon>
        <taxon>Bacillota</taxon>
        <taxon>Bacilli</taxon>
        <taxon>Bacillales</taxon>
        <taxon>Bacillaceae</taxon>
        <taxon>Bacillus</taxon>
    </lineage>
</organism>
<protein>
    <submittedName>
        <fullName evidence="1">Uncharacterized protein</fullName>
    </submittedName>
</protein>
<sequence length="38" mass="4633">MKMNKALRFPNEKELSEIGLEQMNQYVLHYRMRINHGI</sequence>
<dbReference type="HOGENOM" id="CLU_3324664_0_0_9"/>
<evidence type="ECO:0000313" key="2">
    <source>
        <dbReference type="Proteomes" id="UP000002651"/>
    </source>
</evidence>
<name>G4NR19_BACS4</name>
<reference evidence="1 2" key="1">
    <citation type="journal article" date="2012" name="J. Bacteriol.">
        <title>Whole-genome sequences of Bacillus subtilis and close relatives.</title>
        <authorList>
            <person name="Earl A.M."/>
            <person name="Eppinger M."/>
            <person name="Fricke W.F."/>
            <person name="Rosovitz M.J."/>
            <person name="Rasko D.A."/>
            <person name="Daugherty S."/>
            <person name="Losick R."/>
            <person name="Kolter R."/>
            <person name="Ravel J."/>
        </authorList>
    </citation>
    <scope>NUCLEOTIDE SEQUENCE [LARGE SCALE GENOMIC DNA]</scope>
    <source>
        <strain evidence="2">DSM 15029 / JCM 12233 / NBRC 101239 / NRRL B-23049 / TU-B-10</strain>
    </source>
</reference>
<dbReference type="KEGG" id="bst:GYO_0791"/>
<dbReference type="EMBL" id="CP002905">
    <property type="protein sequence ID" value="AEP85488.1"/>
    <property type="molecule type" value="Genomic_DNA"/>
</dbReference>
<proteinExistence type="predicted"/>